<reference evidence="11" key="1">
    <citation type="submission" date="2016-11" db="UniProtKB">
        <authorList>
            <consortium name="WormBaseParasite"/>
        </authorList>
    </citation>
    <scope>IDENTIFICATION</scope>
</reference>
<dbReference type="Proteomes" id="UP000095280">
    <property type="component" value="Unplaced"/>
</dbReference>
<dbReference type="PANTHER" id="PTHR46567:SF1">
    <property type="entry name" value="MEDIATOR OF RNA POLYMERASE II TRANSCRIPTION SUBUNIT 12"/>
    <property type="match status" value="1"/>
</dbReference>
<evidence type="ECO:0000256" key="5">
    <source>
        <dbReference type="ARBA" id="ARBA00023159"/>
    </source>
</evidence>
<keyword evidence="5" id="KW-0010">Activator</keyword>
<proteinExistence type="inferred from homology"/>
<dbReference type="InterPro" id="IPR021990">
    <property type="entry name" value="Mediator_Med12_LCEWAV"/>
</dbReference>
<dbReference type="SMART" id="SM01281">
    <property type="entry name" value="Med12"/>
    <property type="match status" value="1"/>
</dbReference>
<dbReference type="GO" id="GO:0006357">
    <property type="term" value="P:regulation of transcription by RNA polymerase II"/>
    <property type="evidence" value="ECO:0007669"/>
    <property type="project" value="InterPro"/>
</dbReference>
<feature type="compositionally biased region" description="Low complexity" evidence="8">
    <location>
        <begin position="1615"/>
        <end position="1633"/>
    </location>
</feature>
<feature type="compositionally biased region" description="Low complexity" evidence="8">
    <location>
        <begin position="1656"/>
        <end position="1672"/>
    </location>
</feature>
<keyword evidence="4" id="KW-0805">Transcription regulation</keyword>
<feature type="compositionally biased region" description="Pro residues" evidence="8">
    <location>
        <begin position="1712"/>
        <end position="1721"/>
    </location>
</feature>
<keyword evidence="10" id="KW-1185">Reference proteome</keyword>
<dbReference type="InterPro" id="IPR019035">
    <property type="entry name" value="Mediator_Med12"/>
</dbReference>
<comment type="subcellular location">
    <subcellularLocation>
        <location evidence="1">Nucleus</location>
    </subcellularLocation>
</comment>
<dbReference type="Pfam" id="PF09497">
    <property type="entry name" value="Med12"/>
    <property type="match status" value="1"/>
</dbReference>
<feature type="domain" description="Mediator complex subunit Med12" evidence="9">
    <location>
        <begin position="112"/>
        <end position="171"/>
    </location>
</feature>
<keyword evidence="7" id="KW-0539">Nucleus</keyword>
<dbReference type="PANTHER" id="PTHR46567">
    <property type="entry name" value="MEDIATOR OF RNA POLYMERASE II TRANSCRIPTION SUBUNIT 12"/>
    <property type="match status" value="1"/>
</dbReference>
<evidence type="ECO:0000256" key="7">
    <source>
        <dbReference type="ARBA" id="ARBA00023242"/>
    </source>
</evidence>
<evidence type="ECO:0000256" key="1">
    <source>
        <dbReference type="ARBA" id="ARBA00004123"/>
    </source>
</evidence>
<evidence type="ECO:0000259" key="9">
    <source>
        <dbReference type="SMART" id="SM01281"/>
    </source>
</evidence>
<evidence type="ECO:0000256" key="4">
    <source>
        <dbReference type="ARBA" id="ARBA00023015"/>
    </source>
</evidence>
<dbReference type="WBParaSite" id="maker-uti_cns_0000705-snap-gene-0.3-mRNA-1">
    <property type="protein sequence ID" value="maker-uti_cns_0000705-snap-gene-0.3-mRNA-1"/>
    <property type="gene ID" value="maker-uti_cns_0000705-snap-gene-0.3"/>
</dbReference>
<feature type="compositionally biased region" description="Low complexity" evidence="8">
    <location>
        <begin position="1683"/>
        <end position="1711"/>
    </location>
</feature>
<evidence type="ECO:0000313" key="10">
    <source>
        <dbReference type="Proteomes" id="UP000095280"/>
    </source>
</evidence>
<feature type="compositionally biased region" description="Basic residues" evidence="8">
    <location>
        <begin position="1646"/>
        <end position="1655"/>
    </location>
</feature>
<evidence type="ECO:0000256" key="2">
    <source>
        <dbReference type="ARBA" id="ARBA00010289"/>
    </source>
</evidence>
<evidence type="ECO:0000256" key="8">
    <source>
        <dbReference type="SAM" id="MobiDB-lite"/>
    </source>
</evidence>
<sequence length="1742" mass="198469">MSMPSFPSLETLSLKKARLERKPLGPPEVYPQMPNQDEDKLDQVNVREGFKDILQNRFKGTKLEEYSSIAKNFNCSSEDVLGAFKKIVQRKVDVNVMPDTSKRRGAISKDISLPMAGRTASKVEEWFKDFKSGEQLTKLSAKVPLSVKKEDILKEVFKNRLPVHRAIWYLKVWWQFSSSLSESSKKKKPFDAPEVQVKNDICTHLKDTFEAAVDGADEDVQDEWNYVWDLLVAMLDQSLFEQLEILRWVTEFVERCRRSENQLAFLLPHLLAVVQHFSTSELESRRFLGVCCSVVHDLSSVVDLQFAQRSQCPQHYQILLSVTSLIVTTILRCPESAVWSAAVSCESPLYGSPLDRLPCNLLCLPVPPKLLDPLRQLMLEIINRSAEAEQHWTRRVDSPDTLRLIEVLEHLDKHDYMSEDNKEALQQGESEMPLQDKDIMHNLFTKCFDREDPESDLRVANLLCQWAVHPSRGGCHRPVVAAVLMEKLRLLNRVDPVRLHDQLVSFLNSDSAPRQDRESGPDCQEPFRNLVALFGELIDREIFDHDSYARYLIAHDILSSEKAPLVFSETEYSPPGLAQQPSKHIQYLAHFPLPADDTYAHEASQRLHMLYGVGKSEEALKRFLRRLVREVSRLFTKKHNLMDASTGMYAKQRRAGSADEDAELNDIRRRFSMLTFCEMELVTAQGKRSLMESLRQFYEDPSCNILPSPSRMLFLMNLVELSGNLTGLIYFLVEISNSILKVENKVCPGSAAAAGAAMPVTPEEQQRNNFLRMWSNKVVLRVLGYLRQYQAILMTMPAEMRALFSNLVRTNVKKVGNPEQCSCADRCTLAYLFDLYSQSISVKAGFHNIFSRARPKLKQAIYKKIEAYEIPQAKFPPTLMNLTHPSIEELLLNDEEERKRANSSEEEKRTNFFSYYLYNVLMCDTDEKVLKTCVEACECTTFCAQLPPRWLWILRALLNSASGSAKFEPVLPQMLRDLVCNCPNLAEKLSVLCGLLLSRTCFTIADFNQSAEPSARLAIHVFYLIVTLKLPLKSLTDKLLLRGAVVDKISSNSLSFFLKVLLLIPGDSWLECVQREAARESPVDLRSLRFADFAARVYKEITDSAWIREKFLRQPFTETLLSKEALLDSFITDSQARFILHSIAYRCPTPQRAEMTGSSVASFSDFWRQTQNFSHLFKGLSLWYLTWSLLEVELSLLRLISGPGDLDSTQRQFANSLCEFFSHRVAPVLKSETAATPTPSGGSQAYQLQHHQQLHQPPPPPGLPLIEPVETDWLVSLLIRKLSSHSLGPSIRAQIVKSAGSLLDCGASFSNAKADHEREDMLRRSSVLLAYPPFLCLLQESLAEESVRLDILSPGTQSGLFQQINRYIEHAEKALDSGIEEDLRVRCLLGQALRLRLSLVGSLFGVLLQNTSLCAEWSMLLAKLVTHSVVDIGSSREDFHRVIDMLVSLLHAVATGPPGSDPERQPTLDDERKNLLGVVKKLRKELKDSDLLPAPLRPLFVTPRLTFEVPVCRIARRPASCILHGREHMSPLELIEGVKTFQPLSLSWYTAMRYDLPPSRHELAHLVAPLTRAGPGARPVRDERYYLRSPDLPEEDLVPDEPKKMKMSNGLPAVPHQQMQHPQHPMHSQHQHPGQIPYHMMTPQQQHHHHHHHMHQQQLQHQHAHQHAQMQHQHTHQPPHPPHQQQHQPHQPLHQQLHQNPHQNLHSQHSHQPPPLPPPAPQTTGRKSVKKKASLQQQQQQQ</sequence>
<protein>
    <submittedName>
        <fullName evidence="11">Med12 domain-containing protein</fullName>
    </submittedName>
</protein>
<accession>A0A1I8G366</accession>
<feature type="region of interest" description="Disordered" evidence="8">
    <location>
        <begin position="18"/>
        <end position="38"/>
    </location>
</feature>
<name>A0A1I8G366_9PLAT</name>
<dbReference type="GO" id="GO:0016592">
    <property type="term" value="C:mediator complex"/>
    <property type="evidence" value="ECO:0007669"/>
    <property type="project" value="InterPro"/>
</dbReference>
<dbReference type="GO" id="GO:0003712">
    <property type="term" value="F:transcription coregulator activity"/>
    <property type="evidence" value="ECO:0007669"/>
    <property type="project" value="InterPro"/>
</dbReference>
<evidence type="ECO:0000313" key="11">
    <source>
        <dbReference type="WBParaSite" id="maker-uti_cns_0000705-snap-gene-0.3-mRNA-1"/>
    </source>
</evidence>
<comment type="similarity">
    <text evidence="2">Belongs to the Mediator complex subunit 12 family.</text>
</comment>
<evidence type="ECO:0000256" key="3">
    <source>
        <dbReference type="ARBA" id="ARBA00022491"/>
    </source>
</evidence>
<organism evidence="10 11">
    <name type="scientific">Macrostomum lignano</name>
    <dbReference type="NCBI Taxonomy" id="282301"/>
    <lineage>
        <taxon>Eukaryota</taxon>
        <taxon>Metazoa</taxon>
        <taxon>Spiralia</taxon>
        <taxon>Lophotrochozoa</taxon>
        <taxon>Platyhelminthes</taxon>
        <taxon>Rhabditophora</taxon>
        <taxon>Macrostomorpha</taxon>
        <taxon>Macrostomida</taxon>
        <taxon>Macrostomidae</taxon>
        <taxon>Macrostomum</taxon>
    </lineage>
</organism>
<feature type="region of interest" description="Disordered" evidence="8">
    <location>
        <begin position="1233"/>
        <end position="1259"/>
    </location>
</feature>
<keyword evidence="3" id="KW-0678">Repressor</keyword>
<keyword evidence="6" id="KW-0804">Transcription</keyword>
<feature type="region of interest" description="Disordered" evidence="8">
    <location>
        <begin position="1591"/>
        <end position="1742"/>
    </location>
</feature>
<evidence type="ECO:0000256" key="6">
    <source>
        <dbReference type="ARBA" id="ARBA00023163"/>
    </source>
</evidence>
<feature type="compositionally biased region" description="Polar residues" evidence="8">
    <location>
        <begin position="1233"/>
        <end position="1246"/>
    </location>
</feature>
<dbReference type="Pfam" id="PF12145">
    <property type="entry name" value="Med12-LCEWAV"/>
    <property type="match status" value="2"/>
</dbReference>